<gene>
    <name evidence="6" type="primary">Ppn_6</name>
    <name evidence="6" type="ORF">FJT64_021383</name>
</gene>
<dbReference type="Gene3D" id="4.10.410.10">
    <property type="entry name" value="Pancreatic trypsin inhibitor Kunitz domain"/>
    <property type="match status" value="4"/>
</dbReference>
<evidence type="ECO:0000313" key="6">
    <source>
        <dbReference type="EMBL" id="KAF0307273.1"/>
    </source>
</evidence>
<dbReference type="EMBL" id="VIIS01000591">
    <property type="protein sequence ID" value="KAF0307273.1"/>
    <property type="molecule type" value="Genomic_DNA"/>
</dbReference>
<accession>A0A6A4WMH3</accession>
<keyword evidence="1" id="KW-0646">Protease inhibitor</keyword>
<keyword evidence="3" id="KW-1015">Disulfide bond</keyword>
<dbReference type="SUPFAM" id="SSF57362">
    <property type="entry name" value="BPTI-like"/>
    <property type="match status" value="4"/>
</dbReference>
<dbReference type="GO" id="GO:0005615">
    <property type="term" value="C:extracellular space"/>
    <property type="evidence" value="ECO:0007669"/>
    <property type="project" value="TreeGrafter"/>
</dbReference>
<dbReference type="InterPro" id="IPR050098">
    <property type="entry name" value="TFPI/VKTCI-like"/>
</dbReference>
<proteinExistence type="predicted"/>
<feature type="domain" description="BPTI/Kunitz inhibitor" evidence="5">
    <location>
        <begin position="251"/>
        <end position="303"/>
    </location>
</feature>
<dbReference type="PANTHER" id="PTHR10083:SF374">
    <property type="entry name" value="BPTI_KUNITZ INHIBITOR DOMAIN-CONTAINING PROTEIN"/>
    <property type="match status" value="1"/>
</dbReference>
<dbReference type="Proteomes" id="UP000440578">
    <property type="component" value="Unassembled WGS sequence"/>
</dbReference>
<evidence type="ECO:0000259" key="5">
    <source>
        <dbReference type="PROSITE" id="PS50279"/>
    </source>
</evidence>
<sequence>MRVELHKAMLLWVILASVLERCSCGPEADSGVSTTAAGSSTVTPTPAVALIDLGSVPLSAPGRSGGGRQVAVVSDAGRALSLERISVSGELVHGRRPPPGYQVPMVPLSVPKICSYPPLLNNDCLSVQRWYFSAESRACLPFQSGSECDANGNNFPSLAVCRQVCRTSTFLELEMRSMTDWRCGAPFVDHERCRPGLWPDVRFYYDEALSRCAALQVHGCAASNTFVSLDDCTFYCRQLDTVLEKVPPVTCQLPKVRGFEICYNGQPRWYYDTRERQCRWFMYTGCYGNWNNFLSYGDCQRVCGGPEDGPDICQLPADPGTSFQYRTRYHYDNRTQTCRPMKYSGFGGTANNFFVPEDCESECMQ</sequence>
<feature type="signal peptide" evidence="4">
    <location>
        <begin position="1"/>
        <end position="24"/>
    </location>
</feature>
<feature type="domain" description="BPTI/Kunitz inhibitor" evidence="5">
    <location>
        <begin position="183"/>
        <end position="236"/>
    </location>
</feature>
<dbReference type="InterPro" id="IPR002223">
    <property type="entry name" value="Kunitz_BPTI"/>
</dbReference>
<evidence type="ECO:0000256" key="3">
    <source>
        <dbReference type="ARBA" id="ARBA00023157"/>
    </source>
</evidence>
<keyword evidence="2" id="KW-0722">Serine protease inhibitor</keyword>
<evidence type="ECO:0000256" key="1">
    <source>
        <dbReference type="ARBA" id="ARBA00022690"/>
    </source>
</evidence>
<evidence type="ECO:0000256" key="4">
    <source>
        <dbReference type="SAM" id="SignalP"/>
    </source>
</evidence>
<dbReference type="InterPro" id="IPR036880">
    <property type="entry name" value="Kunitz_BPTI_sf"/>
</dbReference>
<reference evidence="6 7" key="1">
    <citation type="submission" date="2019-07" db="EMBL/GenBank/DDBJ databases">
        <title>Draft genome assembly of a fouling barnacle, Amphibalanus amphitrite (Darwin, 1854): The first reference genome for Thecostraca.</title>
        <authorList>
            <person name="Kim W."/>
        </authorList>
    </citation>
    <scope>NUCLEOTIDE SEQUENCE [LARGE SCALE GENOMIC DNA]</scope>
    <source>
        <strain evidence="6">SNU_AA5</strain>
        <tissue evidence="6">Soma without cirri and trophi</tissue>
    </source>
</reference>
<keyword evidence="4" id="KW-0732">Signal</keyword>
<comment type="caution">
    <text evidence="6">The sequence shown here is derived from an EMBL/GenBank/DDBJ whole genome shotgun (WGS) entry which is preliminary data.</text>
</comment>
<dbReference type="Pfam" id="PF00014">
    <property type="entry name" value="Kunitz_BPTI"/>
    <property type="match status" value="4"/>
</dbReference>
<dbReference type="PANTHER" id="PTHR10083">
    <property type="entry name" value="KUNITZ-TYPE PROTEASE INHIBITOR-RELATED"/>
    <property type="match status" value="1"/>
</dbReference>
<dbReference type="OrthoDB" id="5950222at2759"/>
<feature type="chain" id="PRO_5025575725" evidence="4">
    <location>
        <begin position="25"/>
        <end position="365"/>
    </location>
</feature>
<dbReference type="CDD" id="cd22593">
    <property type="entry name" value="Kunitz_conkunitzin"/>
    <property type="match status" value="1"/>
</dbReference>
<dbReference type="GO" id="GO:0004867">
    <property type="term" value="F:serine-type endopeptidase inhibitor activity"/>
    <property type="evidence" value="ECO:0007669"/>
    <property type="project" value="UniProtKB-KW"/>
</dbReference>
<feature type="domain" description="BPTI/Kunitz inhibitor" evidence="5">
    <location>
        <begin position="114"/>
        <end position="165"/>
    </location>
</feature>
<dbReference type="SMART" id="SM00131">
    <property type="entry name" value="KU"/>
    <property type="match status" value="4"/>
</dbReference>
<protein>
    <submittedName>
        <fullName evidence="6">Papilin</fullName>
    </submittedName>
</protein>
<organism evidence="6 7">
    <name type="scientific">Amphibalanus amphitrite</name>
    <name type="common">Striped barnacle</name>
    <name type="synonym">Balanus amphitrite</name>
    <dbReference type="NCBI Taxonomy" id="1232801"/>
    <lineage>
        <taxon>Eukaryota</taxon>
        <taxon>Metazoa</taxon>
        <taxon>Ecdysozoa</taxon>
        <taxon>Arthropoda</taxon>
        <taxon>Crustacea</taxon>
        <taxon>Multicrustacea</taxon>
        <taxon>Cirripedia</taxon>
        <taxon>Thoracica</taxon>
        <taxon>Thoracicalcarea</taxon>
        <taxon>Balanomorpha</taxon>
        <taxon>Balanoidea</taxon>
        <taxon>Balanidae</taxon>
        <taxon>Amphibalaninae</taxon>
        <taxon>Amphibalanus</taxon>
    </lineage>
</organism>
<dbReference type="PROSITE" id="PS50279">
    <property type="entry name" value="BPTI_KUNITZ_2"/>
    <property type="match status" value="4"/>
</dbReference>
<name>A0A6A4WMH3_AMPAM</name>
<dbReference type="CDD" id="cd00109">
    <property type="entry name" value="Kunitz-type"/>
    <property type="match status" value="1"/>
</dbReference>
<evidence type="ECO:0000313" key="7">
    <source>
        <dbReference type="Proteomes" id="UP000440578"/>
    </source>
</evidence>
<dbReference type="AlphaFoldDB" id="A0A6A4WMH3"/>
<keyword evidence="7" id="KW-1185">Reference proteome</keyword>
<evidence type="ECO:0000256" key="2">
    <source>
        <dbReference type="ARBA" id="ARBA00022900"/>
    </source>
</evidence>
<dbReference type="InterPro" id="IPR020901">
    <property type="entry name" value="Prtase_inh_Kunz-CS"/>
</dbReference>
<feature type="domain" description="BPTI/Kunitz inhibitor" evidence="5">
    <location>
        <begin position="313"/>
        <end position="363"/>
    </location>
</feature>
<dbReference type="PROSITE" id="PS00280">
    <property type="entry name" value="BPTI_KUNITZ_1"/>
    <property type="match status" value="1"/>
</dbReference>